<evidence type="ECO:0000313" key="1">
    <source>
        <dbReference type="EMBL" id="CAI8039534.1"/>
    </source>
</evidence>
<name>A0AA35X0E0_GEOBA</name>
<feature type="non-terminal residue" evidence="1">
    <location>
        <position position="49"/>
    </location>
</feature>
<dbReference type="Proteomes" id="UP001174909">
    <property type="component" value="Unassembled WGS sequence"/>
</dbReference>
<keyword evidence="2" id="KW-1185">Reference proteome</keyword>
<reference evidence="1" key="1">
    <citation type="submission" date="2023-03" db="EMBL/GenBank/DDBJ databases">
        <authorList>
            <person name="Steffen K."/>
            <person name="Cardenas P."/>
        </authorList>
    </citation>
    <scope>NUCLEOTIDE SEQUENCE</scope>
</reference>
<dbReference type="AlphaFoldDB" id="A0AA35X0E0"/>
<gene>
    <name evidence="1" type="ORF">GBAR_LOCUS21998</name>
</gene>
<sequence>MTAFRHARKGRELPRGKQIILCWTGTALAKTWTLQSSTIQPCSAINSLA</sequence>
<dbReference type="EMBL" id="CASHTH010003047">
    <property type="protein sequence ID" value="CAI8039534.1"/>
    <property type="molecule type" value="Genomic_DNA"/>
</dbReference>
<proteinExistence type="predicted"/>
<accession>A0AA35X0E0</accession>
<comment type="caution">
    <text evidence="1">The sequence shown here is derived from an EMBL/GenBank/DDBJ whole genome shotgun (WGS) entry which is preliminary data.</text>
</comment>
<protein>
    <submittedName>
        <fullName evidence="1">Uncharacterized protein</fullName>
    </submittedName>
</protein>
<organism evidence="1 2">
    <name type="scientific">Geodia barretti</name>
    <name type="common">Barrett's horny sponge</name>
    <dbReference type="NCBI Taxonomy" id="519541"/>
    <lineage>
        <taxon>Eukaryota</taxon>
        <taxon>Metazoa</taxon>
        <taxon>Porifera</taxon>
        <taxon>Demospongiae</taxon>
        <taxon>Heteroscleromorpha</taxon>
        <taxon>Tetractinellida</taxon>
        <taxon>Astrophorina</taxon>
        <taxon>Geodiidae</taxon>
        <taxon>Geodia</taxon>
    </lineage>
</organism>
<evidence type="ECO:0000313" key="2">
    <source>
        <dbReference type="Proteomes" id="UP001174909"/>
    </source>
</evidence>